<dbReference type="AlphaFoldDB" id="M1YYU3"/>
<dbReference type="EMBL" id="CAQJ01000037">
    <property type="protein sequence ID" value="CCQ90641.1"/>
    <property type="molecule type" value="Genomic_DNA"/>
</dbReference>
<dbReference type="STRING" id="1266370.NITGR_330039"/>
<sequence length="24" mass="2909">MSNINFIQILRIVNIYLNKNNKFV</sequence>
<organism evidence="1 2">
    <name type="scientific">Nitrospina gracilis (strain 3/211)</name>
    <dbReference type="NCBI Taxonomy" id="1266370"/>
    <lineage>
        <taxon>Bacteria</taxon>
        <taxon>Pseudomonadati</taxon>
        <taxon>Nitrospinota/Tectimicrobiota group</taxon>
        <taxon>Nitrospinota</taxon>
        <taxon>Nitrospinia</taxon>
        <taxon>Nitrospinales</taxon>
        <taxon>Nitrospinaceae</taxon>
        <taxon>Nitrospina</taxon>
    </lineage>
</organism>
<evidence type="ECO:0000313" key="1">
    <source>
        <dbReference type="EMBL" id="CCQ90641.1"/>
    </source>
</evidence>
<accession>M1YYU3</accession>
<evidence type="ECO:0000313" key="2">
    <source>
        <dbReference type="Proteomes" id="UP000011704"/>
    </source>
</evidence>
<name>M1YYU3_NITG3</name>
<reference evidence="1 2" key="1">
    <citation type="journal article" date="2013" name="Front. Microbiol.">
        <title>The genome of Nitrospina gracilis illuminates the metabolism and evolution of the major marine nitrite oxidizer.</title>
        <authorList>
            <person name="Luecker S."/>
            <person name="Nowka B."/>
            <person name="Rattei T."/>
            <person name="Spieck E."/>
            <person name="and Daims H."/>
        </authorList>
    </citation>
    <scope>NUCLEOTIDE SEQUENCE [LARGE SCALE GENOMIC DNA]</scope>
    <source>
        <strain evidence="1 2">3/211</strain>
    </source>
</reference>
<dbReference type="HOGENOM" id="CLU_3421083_0_0_0"/>
<comment type="caution">
    <text evidence="1">The sequence shown here is derived from an EMBL/GenBank/DDBJ whole genome shotgun (WGS) entry which is preliminary data.</text>
</comment>
<keyword evidence="2" id="KW-1185">Reference proteome</keyword>
<dbReference type="Proteomes" id="UP000011704">
    <property type="component" value="Unassembled WGS sequence"/>
</dbReference>
<protein>
    <submittedName>
        <fullName evidence="1">Uncharacterized protein</fullName>
    </submittedName>
</protein>
<proteinExistence type="predicted"/>
<gene>
    <name evidence="1" type="ORF">NITGR_330039</name>
</gene>
<dbReference type="InParanoid" id="M1YYU3"/>